<evidence type="ECO:0000313" key="2">
    <source>
        <dbReference type="EMBL" id="KOG32938.1"/>
    </source>
</evidence>
<accession>A0A0L8L3Y8</accession>
<dbReference type="EMBL" id="LGUP01000056">
    <property type="protein sequence ID" value="KOG32938.1"/>
    <property type="molecule type" value="Genomic_DNA"/>
</dbReference>
<comment type="caution">
    <text evidence="2">The sequence shown here is derived from an EMBL/GenBank/DDBJ whole genome shotgun (WGS) entry which is preliminary data.</text>
</comment>
<protein>
    <submittedName>
        <fullName evidence="2">Uncharacterized protein</fullName>
    </submittedName>
</protein>
<evidence type="ECO:0000256" key="1">
    <source>
        <dbReference type="SAM" id="MobiDB-lite"/>
    </source>
</evidence>
<name>A0A0L8L3Y8_STRVR</name>
<organism evidence="2 3">
    <name type="scientific">Streptomyces viridochromogenes</name>
    <dbReference type="NCBI Taxonomy" id="1938"/>
    <lineage>
        <taxon>Bacteria</taxon>
        <taxon>Bacillati</taxon>
        <taxon>Actinomycetota</taxon>
        <taxon>Actinomycetes</taxon>
        <taxon>Kitasatosporales</taxon>
        <taxon>Streptomycetaceae</taxon>
        <taxon>Streptomyces</taxon>
    </lineage>
</organism>
<evidence type="ECO:0000313" key="3">
    <source>
        <dbReference type="Proteomes" id="UP000037023"/>
    </source>
</evidence>
<dbReference type="AlphaFoldDB" id="A0A0L8L3Y8"/>
<reference evidence="2 3" key="1">
    <citation type="submission" date="2015-06" db="EMBL/GenBank/DDBJ databases">
        <authorList>
            <person name="Hoefler B.C."/>
            <person name="Straight P.D."/>
        </authorList>
    </citation>
    <scope>NUCLEOTIDE SEQUENCE [LARGE SCALE GENOMIC DNA]</scope>
    <source>
        <strain evidence="2 3">NRRL 3427</strain>
    </source>
</reference>
<feature type="region of interest" description="Disordered" evidence="1">
    <location>
        <begin position="1"/>
        <end position="20"/>
    </location>
</feature>
<proteinExistence type="predicted"/>
<gene>
    <name evidence="2" type="ORF">ADK34_08525</name>
</gene>
<dbReference type="PATRIC" id="fig|1938.6.peg.1870"/>
<dbReference type="Proteomes" id="UP000037023">
    <property type="component" value="Unassembled WGS sequence"/>
</dbReference>
<sequence length="115" mass="11937">MGPGPGSGPVLRPPRHRASRTVQVRFSVRETPGVTVGAPAGRGPLPYGVDGVARRTAQRALSEAGRGYLGGHVELRAPRGLAPHVLQRATDRAVALAVAATLHGAPPTTCLRLRT</sequence>